<keyword evidence="2" id="KW-1185">Reference proteome</keyword>
<dbReference type="KEGG" id="euz:DVS28_b0003"/>
<gene>
    <name evidence="1" type="ORF">DVS28_b0003</name>
</gene>
<dbReference type="AlphaFoldDB" id="A0A346Y5M6"/>
<proteinExistence type="predicted"/>
<dbReference type="RefSeq" id="WP_164711045.1">
    <property type="nucleotide sequence ID" value="NZ_CP031166.1"/>
</dbReference>
<geneLocation type="plasmid" evidence="2">
    <name>pedy32-46i</name>
</geneLocation>
<protein>
    <submittedName>
        <fullName evidence="1">Uncharacterized protein</fullName>
    </submittedName>
</protein>
<accession>A0A346Y5M6</accession>
<evidence type="ECO:0000313" key="1">
    <source>
        <dbReference type="EMBL" id="AXV09773.1"/>
    </source>
</evidence>
<keyword evidence="1" id="KW-0614">Plasmid</keyword>
<name>A0A346Y5M6_9ACTN</name>
<evidence type="ECO:0000313" key="2">
    <source>
        <dbReference type="Proteomes" id="UP000264006"/>
    </source>
</evidence>
<dbReference type="EMBL" id="CP031166">
    <property type="protein sequence ID" value="AXV09773.1"/>
    <property type="molecule type" value="Genomic_DNA"/>
</dbReference>
<reference evidence="1 2" key="1">
    <citation type="submission" date="2018-09" db="EMBL/GenBank/DDBJ databases">
        <title>Complete genome sequence of Euzebya sp. DY32-46 isolated from seawater of Pacific Ocean.</title>
        <authorList>
            <person name="Xu L."/>
            <person name="Wu Y.-H."/>
            <person name="Xu X.-W."/>
        </authorList>
    </citation>
    <scope>NUCLEOTIDE SEQUENCE [LARGE SCALE GENOMIC DNA]</scope>
    <source>
        <strain evidence="1 2">DY32-46</strain>
        <plasmid evidence="2">pedy32-46i</plasmid>
    </source>
</reference>
<organism evidence="1 2">
    <name type="scientific">Euzebya pacifica</name>
    <dbReference type="NCBI Taxonomy" id="1608957"/>
    <lineage>
        <taxon>Bacteria</taxon>
        <taxon>Bacillati</taxon>
        <taxon>Actinomycetota</taxon>
        <taxon>Nitriliruptoria</taxon>
        <taxon>Euzebyales</taxon>
    </lineage>
</organism>
<dbReference type="Proteomes" id="UP000264006">
    <property type="component" value="Plasmid pEDY32-46I"/>
</dbReference>
<sequence length="453" mass="48400">MPSPDGSIAYEADVVDAVAVHLTGLGWAEKARAATTAHGVDLLLRAGRLSVAVEAKGAGSSQEHTARFGLPFTGGQVADHVAMAVATALRVASAGEHLAAIALPDDDQHRRHVGTLLAAITTAGITVLWARPDGTVRQEGAALPDPTSGRQQTIVLPDGTVEIVEYDDDGEVLRRTYGTVEPDDQTDDARLLEESAAMHADDWIKTGRWDIRDSDHETVQTVSDLAATLGWGRDQKAELRAFMLLPAFRAAPATLRHNIKDLLVGTPPRTAPSPLELVVLAHRHDEELLGAALLRFPWADGPVIPPYTGGGWDAYLATNQPPQDTPGALVRHARAWGVPDRVVKRMRTAFRAAGRKVEEAHVIVQTASDHDGITHAVAVTDDVDGWTVLVSSNGHERPAVGPLPFSSGYPGPLTGKPSWAVDPADSWRVLIDGNPVPTRWDLPAEHQTHPADG</sequence>